<sequence>MKVFRSELNAEFKDKLFDITVGDLPNHGSRFKKDTIQCILSSTKVRFGFHLAGSLSATRSYECDRCLKSFSLEEQIHVNMWLASNRGITAKDEPEVIFFPDS</sequence>
<evidence type="ECO:0008006" key="2">
    <source>
        <dbReference type="Google" id="ProtNLM"/>
    </source>
</evidence>
<protein>
    <recommendedName>
        <fullName evidence="2">DUF177 domain-containing protein</fullName>
    </recommendedName>
</protein>
<evidence type="ECO:0000313" key="1">
    <source>
        <dbReference type="EMBL" id="SVB14027.1"/>
    </source>
</evidence>
<name>A0A382BLF7_9ZZZZ</name>
<dbReference type="AlphaFoldDB" id="A0A382BLF7"/>
<reference evidence="1" key="1">
    <citation type="submission" date="2018-05" db="EMBL/GenBank/DDBJ databases">
        <authorList>
            <person name="Lanie J.A."/>
            <person name="Ng W.-L."/>
            <person name="Kazmierczak K.M."/>
            <person name="Andrzejewski T.M."/>
            <person name="Davidsen T.M."/>
            <person name="Wayne K.J."/>
            <person name="Tettelin H."/>
            <person name="Glass J.I."/>
            <person name="Rusch D."/>
            <person name="Podicherti R."/>
            <person name="Tsui H.-C.T."/>
            <person name="Winkler M.E."/>
        </authorList>
    </citation>
    <scope>NUCLEOTIDE SEQUENCE</scope>
</reference>
<accession>A0A382BLF7</accession>
<dbReference type="EMBL" id="UINC01030134">
    <property type="protein sequence ID" value="SVB14027.1"/>
    <property type="molecule type" value="Genomic_DNA"/>
</dbReference>
<proteinExistence type="predicted"/>
<organism evidence="1">
    <name type="scientific">marine metagenome</name>
    <dbReference type="NCBI Taxonomy" id="408172"/>
    <lineage>
        <taxon>unclassified sequences</taxon>
        <taxon>metagenomes</taxon>
        <taxon>ecological metagenomes</taxon>
    </lineage>
</organism>
<gene>
    <name evidence="1" type="ORF">METZ01_LOCUS166881</name>
</gene>
<feature type="non-terminal residue" evidence="1">
    <location>
        <position position="102"/>
    </location>
</feature>